<sequence>MKFLAIFLYYFLATFMTVALTLMILGTAIDAFFWLFYKIPFNFSIEDVVNYLKIACVAGGVCGIGGVYYYTRTMKRH</sequence>
<name>A0AAW3HCS1_9ENTR</name>
<dbReference type="AlphaFoldDB" id="A0AAW3HCS1"/>
<accession>A0AAW3HCS1</accession>
<feature type="transmembrane region" description="Helical" evidence="1">
    <location>
        <begin position="48"/>
        <end position="70"/>
    </location>
</feature>
<evidence type="ECO:0000313" key="2">
    <source>
        <dbReference type="EMBL" id="KJX33731.1"/>
    </source>
</evidence>
<proteinExistence type="predicted"/>
<organism evidence="2 3">
    <name type="scientific">Enterobacter chengduensis</name>
    <dbReference type="NCBI Taxonomy" id="2494701"/>
    <lineage>
        <taxon>Bacteria</taxon>
        <taxon>Pseudomonadati</taxon>
        <taxon>Pseudomonadota</taxon>
        <taxon>Gammaproteobacteria</taxon>
        <taxon>Enterobacterales</taxon>
        <taxon>Enterobacteriaceae</taxon>
        <taxon>Enterobacter</taxon>
        <taxon>Enterobacter cloacae complex</taxon>
    </lineage>
</organism>
<evidence type="ECO:0000256" key="1">
    <source>
        <dbReference type="SAM" id="Phobius"/>
    </source>
</evidence>
<keyword evidence="1" id="KW-0472">Membrane</keyword>
<protein>
    <submittedName>
        <fullName evidence="2">Uncharacterized protein</fullName>
    </submittedName>
</protein>
<feature type="transmembrane region" description="Helical" evidence="1">
    <location>
        <begin position="7"/>
        <end position="36"/>
    </location>
</feature>
<dbReference type="EMBL" id="JZKT01000028">
    <property type="protein sequence ID" value="KJX33731.1"/>
    <property type="molecule type" value="Genomic_DNA"/>
</dbReference>
<dbReference type="RefSeq" id="WP_032644320.1">
    <property type="nucleotide sequence ID" value="NZ_CP043318.1"/>
</dbReference>
<dbReference type="Proteomes" id="UP000033354">
    <property type="component" value="Unassembled WGS sequence"/>
</dbReference>
<keyword evidence="1" id="KW-1133">Transmembrane helix</keyword>
<comment type="caution">
    <text evidence="2">The sequence shown here is derived from an EMBL/GenBank/DDBJ whole genome shotgun (WGS) entry which is preliminary data.</text>
</comment>
<keyword evidence="3" id="KW-1185">Reference proteome</keyword>
<evidence type="ECO:0000313" key="3">
    <source>
        <dbReference type="Proteomes" id="UP000033354"/>
    </source>
</evidence>
<keyword evidence="1" id="KW-0812">Transmembrane</keyword>
<reference evidence="2 3" key="1">
    <citation type="submission" date="2015-02" db="EMBL/GenBank/DDBJ databases">
        <authorList>
            <person name="Adams M."/>
            <person name="Sutton G."/>
            <person name="Nelson K."/>
            <person name="Bonomo R."/>
            <person name="McCorrison J."/>
            <person name="Sanka R."/>
            <person name="Brinkac L."/>
            <person name="Nierman W."/>
        </authorList>
    </citation>
    <scope>NUCLEOTIDE SEQUENCE [LARGE SCALE GENOMIC DNA]</scope>
    <source>
        <strain evidence="2 3">CIDEIMsCOL9</strain>
    </source>
</reference>
<gene>
    <name evidence="2" type="ORF">SG71_18290</name>
</gene>
<dbReference type="GeneID" id="63144763"/>